<protein>
    <submittedName>
        <fullName evidence="1">Uncharacterized protein</fullName>
    </submittedName>
</protein>
<name>A0A0B7MJQ8_9FIRM</name>
<dbReference type="RefSeq" id="WP_198142162.1">
    <property type="nucleotide sequence ID" value="NZ_CDRZ01000063.1"/>
</dbReference>
<evidence type="ECO:0000313" key="2">
    <source>
        <dbReference type="Proteomes" id="UP000046155"/>
    </source>
</evidence>
<reference evidence="2" key="1">
    <citation type="submission" date="2015-01" db="EMBL/GenBank/DDBJ databases">
        <authorList>
            <person name="Manzoor Shahid"/>
            <person name="Zubair Saima"/>
        </authorList>
    </citation>
    <scope>NUCLEOTIDE SEQUENCE [LARGE SCALE GENOMIC DNA]</scope>
    <source>
        <strain evidence="2">Sp3</strain>
    </source>
</reference>
<evidence type="ECO:0000313" key="1">
    <source>
        <dbReference type="EMBL" id="CEO88191.1"/>
    </source>
</evidence>
<keyword evidence="2" id="KW-1185">Reference proteome</keyword>
<accession>A0A0B7MJQ8</accession>
<dbReference type="AlphaFoldDB" id="A0A0B7MJQ8"/>
<dbReference type="Proteomes" id="UP000046155">
    <property type="component" value="Unassembled WGS sequence"/>
</dbReference>
<gene>
    <name evidence="1" type="ORF">SSCH_1550003</name>
</gene>
<proteinExistence type="predicted"/>
<sequence>MPEHKTQLIKKLTGVYTSKHSYYAELKEKITELSKRNSQLELINELAQEFNISLPKDYLDNTLKKIYERVQDFFLPEADSYFNFKGPETPGKLLLPCR</sequence>
<organism evidence="1 2">
    <name type="scientific">Syntrophaceticus schinkii</name>
    <dbReference type="NCBI Taxonomy" id="499207"/>
    <lineage>
        <taxon>Bacteria</taxon>
        <taxon>Bacillati</taxon>
        <taxon>Bacillota</taxon>
        <taxon>Clostridia</taxon>
        <taxon>Thermoanaerobacterales</taxon>
        <taxon>Thermoanaerobacterales Family III. Incertae Sedis</taxon>
        <taxon>Syntrophaceticus</taxon>
    </lineage>
</organism>
<dbReference type="EMBL" id="CDRZ01000063">
    <property type="protein sequence ID" value="CEO88191.1"/>
    <property type="molecule type" value="Genomic_DNA"/>
</dbReference>